<dbReference type="Gene3D" id="3.40.50.720">
    <property type="entry name" value="NAD(P)-binding Rossmann-like Domain"/>
    <property type="match status" value="1"/>
</dbReference>
<keyword evidence="7" id="KW-1208">Phospholipid metabolism</keyword>
<proteinExistence type="inferred from homology"/>
<evidence type="ECO:0000313" key="17">
    <source>
        <dbReference type="Proteomes" id="UP000188342"/>
    </source>
</evidence>
<feature type="chain" id="PRO_5039169719" description="Glycerol-3-phosphate dehydrogenase" evidence="13">
    <location>
        <begin position="18"/>
        <end position="360"/>
    </location>
</feature>
<evidence type="ECO:0000256" key="2">
    <source>
        <dbReference type="ARBA" id="ARBA00022516"/>
    </source>
</evidence>
<dbReference type="GO" id="GO:0005975">
    <property type="term" value="P:carbohydrate metabolic process"/>
    <property type="evidence" value="ECO:0007669"/>
    <property type="project" value="InterPro"/>
</dbReference>
<dbReference type="Pfam" id="PF01210">
    <property type="entry name" value="NAD_Gly3P_dh_N"/>
    <property type="match status" value="1"/>
</dbReference>
<evidence type="ECO:0000256" key="12">
    <source>
        <dbReference type="RuleBase" id="RU000439"/>
    </source>
</evidence>
<feature type="signal peptide" evidence="13">
    <location>
        <begin position="1"/>
        <end position="17"/>
    </location>
</feature>
<organism evidence="16 17">
    <name type="scientific">Luteococcus japonicus LSP_Lj1</name>
    <dbReference type="NCBI Taxonomy" id="1255658"/>
    <lineage>
        <taxon>Bacteria</taxon>
        <taxon>Bacillati</taxon>
        <taxon>Actinomycetota</taxon>
        <taxon>Actinomycetes</taxon>
        <taxon>Propionibacteriales</taxon>
        <taxon>Propionibacteriaceae</taxon>
        <taxon>Luteococcus</taxon>
    </lineage>
</organism>
<dbReference type="STRING" id="1255658.FM114_04005"/>
<keyword evidence="3 11" id="KW-0560">Oxidoreductase</keyword>
<dbReference type="PRINTS" id="PR00077">
    <property type="entry name" value="GPDHDRGNASE"/>
</dbReference>
<evidence type="ECO:0000256" key="7">
    <source>
        <dbReference type="ARBA" id="ARBA00023264"/>
    </source>
</evidence>
<dbReference type="InterPro" id="IPR011128">
    <property type="entry name" value="G3P_DH_NAD-dep_N"/>
</dbReference>
<dbReference type="Proteomes" id="UP000188342">
    <property type="component" value="Unassembled WGS sequence"/>
</dbReference>
<evidence type="ECO:0000256" key="9">
    <source>
        <dbReference type="PIRSR" id="PIRSR000114-2"/>
    </source>
</evidence>
<dbReference type="Gene3D" id="1.10.1040.10">
    <property type="entry name" value="N-(1-d-carboxylethyl)-l-norvaline Dehydrogenase, domain 2"/>
    <property type="match status" value="1"/>
</dbReference>
<dbReference type="GO" id="GO:0141153">
    <property type="term" value="F:glycerol-3-phosphate dehydrogenase (NADP+) activity"/>
    <property type="evidence" value="ECO:0007669"/>
    <property type="project" value="RHEA"/>
</dbReference>
<evidence type="ECO:0000256" key="5">
    <source>
        <dbReference type="ARBA" id="ARBA00023098"/>
    </source>
</evidence>
<feature type="binding site" evidence="9">
    <location>
        <position position="108"/>
    </location>
    <ligand>
        <name>substrate</name>
    </ligand>
</feature>
<gene>
    <name evidence="16" type="ORF">FM114_04005</name>
</gene>
<dbReference type="SUPFAM" id="SSF48179">
    <property type="entry name" value="6-phosphogluconate dehydrogenase C-terminal domain-like"/>
    <property type="match status" value="1"/>
</dbReference>
<dbReference type="RefSeq" id="WP_094763898.1">
    <property type="nucleotide sequence ID" value="NZ_FUKQ01000012.1"/>
</dbReference>
<dbReference type="PANTHER" id="PTHR11728:SF1">
    <property type="entry name" value="GLYCEROL-3-PHOSPHATE DEHYDROGENASE [NAD(+)] 2, CHLOROPLASTIC"/>
    <property type="match status" value="1"/>
</dbReference>
<dbReference type="EC" id="1.1.1.94" evidence="12"/>
<evidence type="ECO:0000256" key="11">
    <source>
        <dbReference type="RuleBase" id="RU000437"/>
    </source>
</evidence>
<dbReference type="GO" id="GO:0046168">
    <property type="term" value="P:glycerol-3-phosphate catabolic process"/>
    <property type="evidence" value="ECO:0007669"/>
    <property type="project" value="InterPro"/>
</dbReference>
<feature type="binding site" evidence="10">
    <location>
        <position position="276"/>
    </location>
    <ligand>
        <name>NAD(+)</name>
        <dbReference type="ChEBI" id="CHEBI:57540"/>
    </ligand>
</feature>
<dbReference type="GO" id="GO:0008654">
    <property type="term" value="P:phospholipid biosynthetic process"/>
    <property type="evidence" value="ECO:0007669"/>
    <property type="project" value="UniProtKB-KW"/>
</dbReference>
<dbReference type="InterPro" id="IPR036291">
    <property type="entry name" value="NAD(P)-bd_dom_sf"/>
</dbReference>
<comment type="catalytic activity">
    <reaction evidence="12">
        <text>sn-glycerol 3-phosphate + NADP(+) = dihydroxyacetone phosphate + NADPH + H(+)</text>
        <dbReference type="Rhea" id="RHEA:11096"/>
        <dbReference type="ChEBI" id="CHEBI:15378"/>
        <dbReference type="ChEBI" id="CHEBI:57597"/>
        <dbReference type="ChEBI" id="CHEBI:57642"/>
        <dbReference type="ChEBI" id="CHEBI:57783"/>
        <dbReference type="ChEBI" id="CHEBI:58349"/>
        <dbReference type="EC" id="1.1.1.94"/>
    </reaction>
</comment>
<evidence type="ECO:0000313" key="16">
    <source>
        <dbReference type="EMBL" id="SJN23895.1"/>
    </source>
</evidence>
<evidence type="ECO:0000256" key="13">
    <source>
        <dbReference type="SAM" id="SignalP"/>
    </source>
</evidence>
<name>A0A1R4IWD4_9ACTN</name>
<dbReference type="AlphaFoldDB" id="A0A1R4IWD4"/>
<evidence type="ECO:0000256" key="6">
    <source>
        <dbReference type="ARBA" id="ARBA00023209"/>
    </source>
</evidence>
<evidence type="ECO:0000256" key="4">
    <source>
        <dbReference type="ARBA" id="ARBA00023027"/>
    </source>
</evidence>
<evidence type="ECO:0000259" key="15">
    <source>
        <dbReference type="Pfam" id="PF07479"/>
    </source>
</evidence>
<keyword evidence="13" id="KW-0732">Signal</keyword>
<dbReference type="InterPro" id="IPR006168">
    <property type="entry name" value="G3P_DH_NAD-dep"/>
</dbReference>
<keyword evidence="5" id="KW-0443">Lipid metabolism</keyword>
<dbReference type="InterPro" id="IPR006109">
    <property type="entry name" value="G3P_DH_NAD-dep_C"/>
</dbReference>
<evidence type="ECO:0000256" key="8">
    <source>
        <dbReference type="PIRSR" id="PIRSR000114-1"/>
    </source>
</evidence>
<sequence>MATLVVLGSGIMATALATPFTDNGHTVRLVGTHLDREIIDSIQKTGIHPNLQLKVPEGTEAYQLEDADKAFEGVDLVMSGVNSFGVEWAGEQLAGLLRPGMHVMALAKGLRADDEGNLEILPNVLANQLPEELRKQVTFSAIAGPSIAGEVAVHRHTCVTFTGKDQQVLDMWKELFETDYYHVWTSTDFMGIELMAATKNCYAFGAGFMHGTLKRLQDEKVAGWDSPYVNYNYGAAIFGQASIEMQEWLQLLECDPQTVMGIAGIGDCFVTSMGGRNVKVGTLVGEGMTFSEAKAKMPGVTLEGATCIVVVGKALKALTERGVVPAEKFPLLRHLYEVVGEDQAVDVPWKKFFGTHGDGR</sequence>
<evidence type="ECO:0000256" key="3">
    <source>
        <dbReference type="ARBA" id="ARBA00023002"/>
    </source>
</evidence>
<dbReference type="Pfam" id="PF07479">
    <property type="entry name" value="NAD_Gly3P_dh_C"/>
    <property type="match status" value="1"/>
</dbReference>
<comment type="similarity">
    <text evidence="1 11">Belongs to the NAD-dependent glycerol-3-phosphate dehydrogenase family.</text>
</comment>
<dbReference type="PIRSF" id="PIRSF000114">
    <property type="entry name" value="Glycerol-3-P_dh"/>
    <property type="match status" value="1"/>
</dbReference>
<evidence type="ECO:0000259" key="14">
    <source>
        <dbReference type="Pfam" id="PF01210"/>
    </source>
</evidence>
<dbReference type="SUPFAM" id="SSF51735">
    <property type="entry name" value="NAD(P)-binding Rossmann-fold domains"/>
    <property type="match status" value="1"/>
</dbReference>
<dbReference type="GO" id="GO:0051287">
    <property type="term" value="F:NAD binding"/>
    <property type="evidence" value="ECO:0007669"/>
    <property type="project" value="InterPro"/>
</dbReference>
<accession>A0A1R4IWD4</accession>
<keyword evidence="4 10" id="KW-0520">NAD</keyword>
<keyword evidence="2" id="KW-0444">Lipid biosynthesis</keyword>
<protein>
    <recommendedName>
        <fullName evidence="12">Glycerol-3-phosphate dehydrogenase</fullName>
        <ecNumber evidence="12">1.1.1.94</ecNumber>
    </recommendedName>
</protein>
<dbReference type="EMBL" id="FUKQ01000012">
    <property type="protein sequence ID" value="SJN23895.1"/>
    <property type="molecule type" value="Genomic_DNA"/>
</dbReference>
<evidence type="ECO:0000256" key="10">
    <source>
        <dbReference type="PIRSR" id="PIRSR000114-3"/>
    </source>
</evidence>
<dbReference type="InterPro" id="IPR008927">
    <property type="entry name" value="6-PGluconate_DH-like_C_sf"/>
</dbReference>
<evidence type="ECO:0000256" key="1">
    <source>
        <dbReference type="ARBA" id="ARBA00011009"/>
    </source>
</evidence>
<feature type="active site" description="Proton acceptor" evidence="8">
    <location>
        <position position="199"/>
    </location>
</feature>
<dbReference type="OrthoDB" id="9812273at2"/>
<dbReference type="InterPro" id="IPR013328">
    <property type="entry name" value="6PGD_dom2"/>
</dbReference>
<feature type="domain" description="Glycerol-3-phosphate dehydrogenase NAD-dependent C-terminal" evidence="15">
    <location>
        <begin position="188"/>
        <end position="345"/>
    </location>
</feature>
<reference evidence="16 17" key="1">
    <citation type="submission" date="2017-02" db="EMBL/GenBank/DDBJ databases">
        <authorList>
            <person name="Peterson S.W."/>
        </authorList>
    </citation>
    <scope>NUCLEOTIDE SEQUENCE [LARGE SCALE GENOMIC DNA]</scope>
    <source>
        <strain evidence="16 17">LSP_Lj1</strain>
    </source>
</reference>
<keyword evidence="6" id="KW-0594">Phospholipid biosynthesis</keyword>
<feature type="binding site" evidence="10">
    <location>
        <position position="148"/>
    </location>
    <ligand>
        <name>NAD(+)</name>
        <dbReference type="ChEBI" id="CHEBI:57540"/>
    </ligand>
</feature>
<dbReference type="GO" id="GO:0005829">
    <property type="term" value="C:cytosol"/>
    <property type="evidence" value="ECO:0007669"/>
    <property type="project" value="TreeGrafter"/>
</dbReference>
<feature type="domain" description="Glycerol-3-phosphate dehydrogenase NAD-dependent N-terminal" evidence="14">
    <location>
        <begin position="5"/>
        <end position="167"/>
    </location>
</feature>
<keyword evidence="17" id="KW-1185">Reference proteome</keyword>
<dbReference type="PANTHER" id="PTHR11728">
    <property type="entry name" value="GLYCEROL-3-PHOSPHATE DEHYDROGENASE"/>
    <property type="match status" value="1"/>
</dbReference>
<feature type="binding site" evidence="9">
    <location>
        <begin position="276"/>
        <end position="277"/>
    </location>
    <ligand>
        <name>substrate</name>
    </ligand>
</feature>